<feature type="transmembrane region" description="Helical" evidence="2">
    <location>
        <begin position="329"/>
        <end position="349"/>
    </location>
</feature>
<feature type="transmembrane region" description="Helical" evidence="2">
    <location>
        <begin position="300"/>
        <end position="317"/>
    </location>
</feature>
<dbReference type="EMBL" id="ADBJ01000017">
    <property type="protein sequence ID" value="EFA83209.1"/>
    <property type="molecule type" value="Genomic_DNA"/>
</dbReference>
<reference evidence="3 4" key="1">
    <citation type="journal article" date="2011" name="Genome Res.">
        <title>Phylogeny-wide analysis of social amoeba genomes highlights ancient origins for complex intercellular communication.</title>
        <authorList>
            <person name="Heidel A.J."/>
            <person name="Lawal H.M."/>
            <person name="Felder M."/>
            <person name="Schilde C."/>
            <person name="Helps N.R."/>
            <person name="Tunggal B."/>
            <person name="Rivero F."/>
            <person name="John U."/>
            <person name="Schleicher M."/>
            <person name="Eichinger L."/>
            <person name="Platzer M."/>
            <person name="Noegel A.A."/>
            <person name="Schaap P."/>
            <person name="Gloeckner G."/>
        </authorList>
    </citation>
    <scope>NUCLEOTIDE SEQUENCE [LARGE SCALE GENOMIC DNA]</scope>
    <source>
        <strain evidence="4">ATCC 26659 / Pp 5 / PN500</strain>
    </source>
</reference>
<feature type="transmembrane region" description="Helical" evidence="2">
    <location>
        <begin position="231"/>
        <end position="252"/>
    </location>
</feature>
<feature type="compositionally biased region" description="Low complexity" evidence="1">
    <location>
        <begin position="1036"/>
        <end position="1079"/>
    </location>
</feature>
<dbReference type="RefSeq" id="XP_020435326.1">
    <property type="nucleotide sequence ID" value="XM_020574912.1"/>
</dbReference>
<gene>
    <name evidence="3" type="ORF">PPL_03999</name>
</gene>
<feature type="transmembrane region" description="Helical" evidence="2">
    <location>
        <begin position="385"/>
        <end position="409"/>
    </location>
</feature>
<organism evidence="3 4">
    <name type="scientific">Heterostelium pallidum (strain ATCC 26659 / Pp 5 / PN500)</name>
    <name type="common">Cellular slime mold</name>
    <name type="synonym">Polysphondylium pallidum</name>
    <dbReference type="NCBI Taxonomy" id="670386"/>
    <lineage>
        <taxon>Eukaryota</taxon>
        <taxon>Amoebozoa</taxon>
        <taxon>Evosea</taxon>
        <taxon>Eumycetozoa</taxon>
        <taxon>Dictyostelia</taxon>
        <taxon>Acytosteliales</taxon>
        <taxon>Acytosteliaceae</taxon>
        <taxon>Heterostelium</taxon>
    </lineage>
</organism>
<dbReference type="STRING" id="670386.D3B5R1"/>
<feature type="compositionally biased region" description="Low complexity" evidence="1">
    <location>
        <begin position="713"/>
        <end position="790"/>
    </location>
</feature>
<dbReference type="InParanoid" id="D3B5R1"/>
<dbReference type="AlphaFoldDB" id="D3B5R1"/>
<feature type="region of interest" description="Disordered" evidence="1">
    <location>
        <begin position="998"/>
        <end position="1106"/>
    </location>
</feature>
<evidence type="ECO:0000313" key="4">
    <source>
        <dbReference type="Proteomes" id="UP000001396"/>
    </source>
</evidence>
<dbReference type="PANTHER" id="PTHR31061">
    <property type="entry name" value="LD22376P"/>
    <property type="match status" value="1"/>
</dbReference>
<comment type="caution">
    <text evidence="3">The sequence shown here is derived from an EMBL/GenBank/DDBJ whole genome shotgun (WGS) entry which is preliminary data.</text>
</comment>
<evidence type="ECO:0000256" key="1">
    <source>
        <dbReference type="SAM" id="MobiDB-lite"/>
    </source>
</evidence>
<dbReference type="PANTHER" id="PTHR31061:SF24">
    <property type="entry name" value="LD22376P"/>
    <property type="match status" value="1"/>
</dbReference>
<feature type="transmembrane region" description="Helical" evidence="2">
    <location>
        <begin position="258"/>
        <end position="279"/>
    </location>
</feature>
<name>D3B5R1_HETP5</name>
<evidence type="ECO:0000256" key="2">
    <source>
        <dbReference type="SAM" id="Phobius"/>
    </source>
</evidence>
<dbReference type="GeneID" id="31359486"/>
<accession>D3B5R1</accession>
<keyword evidence="2" id="KW-0472">Membrane</keyword>
<protein>
    <recommendedName>
        <fullName evidence="5">DUF5009 domain-containing protein</fullName>
    </recommendedName>
</protein>
<keyword evidence="2" id="KW-1133">Transmembrane helix</keyword>
<keyword evidence="2" id="KW-0812">Transmembrane</keyword>
<proteinExistence type="predicted"/>
<sequence length="1154" mass="129735">MTNTYNSIVFTITKLLLIVLLVSLSMFTSGIDGRRVVSNTQKIASVPYVVKDNITIPSTSKLDYDLCLLRVTTNFTVSEQSPLVIMYQFDACYDCAYQELVSLTNQSTEFFTLSTEFGYKFNFTVYDDNGKILQTDSMVYQFGENGVYEIRITAILDHNAKAMIHEVAKLKDPINPFIPIAVAFGIAAGIAILWPIAVHYYKKSKSESLEYQLHHLESNDPKKDRMKSLDVFRGLSITIMIFVNYGGGGYWFFNHSYWNGLTVADLVFPWFVFIMGCAMPMSFNALESRGVPKKTIVIKLVRRSITLFALGMFLNNGNDLQHWRILGVLQRFGISYLVTGLIMMFVPVWRYRQLDDLSEEQQPLYGGGSIQDRIRSRYPRMFADILPYWIQWVVALMLLSVWFLVTFLLPVPGCPTGYIGPGGIGSQGQYANCTGGAARYVDLKIFGENHIYQTPTCQTIYNTGSYDPEGTLGYITSIFMCFLGVQCGRTILAFKKASCRLIRWSIWGVVLCGIAAGLCGMSQNNGWLPINKNLWTPSFVLLLSGFGFFVLSFMYIFIDLKKLWNGAPFIYVGMNPITIYMGHEILGGYFPFSFYMRIGYSKSQANYTNIAENTITFFYVLESIALTSTLKYFIVILILCNEAAAVMSNNNNNRTTTKRKSEKACFMCQLDNGLCDENHPCSRCVQKGQPQMCYFPSHTTSDRPSQKISTEQNNINNPFNTNTSLLQNSNSNNNNNNLFNNNAYQHQQQLQYQNPTSSTSTTTATAMPTSTTSTTSSSTSYSSPSQQPYTFTGDIIKHPTANHLYSNINNNNNNNNSDININQYMLNELREIKEGQKKLYDEILYLREKSEKLEMVNENLVSKLSMMNLNLNSSPTSPQATPTTDNAITYPRNIKEVCDYYPHANLFIVFDISKNPPTVVDASPAFFKLLGYSKHGTVYHSLDNHTFIFDHDGRPICDVVHCRLLSPDIVPKEFYLNFNNNQRFRQLTNSSTGSCLTSKGSISTMDDGTPPGTPLSSIINSNRIHESPATPMSTDPIISPNIKSPSTTSTTTTTTNTPLNSNNNNHFNHNNNNNVIIQPQPQPPPPIISTSNLNNSNDISSSNSNSISDLNTSFSSILTDSFPQFNQHQQQYNSGLTDNSFYPDINLDIDPTHS</sequence>
<evidence type="ECO:0000313" key="3">
    <source>
        <dbReference type="EMBL" id="EFA83209.1"/>
    </source>
</evidence>
<feature type="compositionally biased region" description="Low complexity" evidence="1">
    <location>
        <begin position="1088"/>
        <end position="1106"/>
    </location>
</feature>
<feature type="transmembrane region" description="Helical" evidence="2">
    <location>
        <begin position="569"/>
        <end position="596"/>
    </location>
</feature>
<evidence type="ECO:0008006" key="5">
    <source>
        <dbReference type="Google" id="ProtNLM"/>
    </source>
</evidence>
<feature type="region of interest" description="Disordered" evidence="1">
    <location>
        <begin position="696"/>
        <end position="793"/>
    </location>
</feature>
<keyword evidence="4" id="KW-1185">Reference proteome</keyword>
<feature type="transmembrane region" description="Helical" evidence="2">
    <location>
        <begin position="472"/>
        <end position="492"/>
    </location>
</feature>
<feature type="transmembrane region" description="Helical" evidence="2">
    <location>
        <begin position="504"/>
        <end position="523"/>
    </location>
</feature>
<feature type="transmembrane region" description="Helical" evidence="2">
    <location>
        <begin position="535"/>
        <end position="557"/>
    </location>
</feature>
<feature type="transmembrane region" description="Helical" evidence="2">
    <location>
        <begin position="177"/>
        <end position="201"/>
    </location>
</feature>
<dbReference type="Proteomes" id="UP000001396">
    <property type="component" value="Unassembled WGS sequence"/>
</dbReference>